<dbReference type="STRING" id="121845.A0A1S3DPM2"/>
<keyword evidence="6 7" id="KW-0472">Membrane</keyword>
<accession>A0A1S3DPM2</accession>
<comment type="similarity">
    <text evidence="2">Belongs to the SLC29A/ENT transporter (TC 2.A.57) family.</text>
</comment>
<feature type="non-terminal residue" evidence="9">
    <location>
        <position position="89"/>
    </location>
</feature>
<keyword evidence="3" id="KW-0813">Transport</keyword>
<keyword evidence="4 7" id="KW-0812">Transmembrane</keyword>
<evidence type="ECO:0000256" key="5">
    <source>
        <dbReference type="ARBA" id="ARBA00022989"/>
    </source>
</evidence>
<dbReference type="GeneID" id="103522517"/>
<sequence length="89" mass="10021">MLPSRYTQAVMAGESGAGFLVSINRIITKLLFEDRKNNTLIFFLLSSLGVGGCFFLHQVARKTDFVQFYITLCRESRRITLEPSEDAGL</sequence>
<reference evidence="9" key="1">
    <citation type="submission" date="2025-08" db="UniProtKB">
        <authorList>
            <consortium name="RefSeq"/>
        </authorList>
    </citation>
    <scope>IDENTIFICATION</scope>
</reference>
<gene>
    <name evidence="9" type="primary">LOC103522517</name>
</gene>
<evidence type="ECO:0000313" key="9">
    <source>
        <dbReference type="RefSeq" id="XP_008485844.2"/>
    </source>
</evidence>
<dbReference type="AlphaFoldDB" id="A0A1S3DPM2"/>
<dbReference type="GO" id="GO:0005337">
    <property type="term" value="F:nucleoside transmembrane transporter activity"/>
    <property type="evidence" value="ECO:0007669"/>
    <property type="project" value="InterPro"/>
</dbReference>
<dbReference type="KEGG" id="dci:103522517"/>
<keyword evidence="8" id="KW-1185">Reference proteome</keyword>
<keyword evidence="5 7" id="KW-1133">Transmembrane helix</keyword>
<feature type="transmembrane region" description="Helical" evidence="7">
    <location>
        <begin position="39"/>
        <end position="60"/>
    </location>
</feature>
<dbReference type="InterPro" id="IPR002259">
    <property type="entry name" value="Eqnu_transpt"/>
</dbReference>
<dbReference type="Pfam" id="PF01733">
    <property type="entry name" value="Nucleoside_tran"/>
    <property type="match status" value="1"/>
</dbReference>
<dbReference type="GO" id="GO:0008504">
    <property type="term" value="F:monoamine transmembrane transporter activity"/>
    <property type="evidence" value="ECO:0007669"/>
    <property type="project" value="TreeGrafter"/>
</dbReference>
<protein>
    <submittedName>
        <fullName evidence="9">Equilibrative nucleoside transporter 4-like</fullName>
    </submittedName>
</protein>
<dbReference type="Proteomes" id="UP000079169">
    <property type="component" value="Unplaced"/>
</dbReference>
<evidence type="ECO:0000313" key="8">
    <source>
        <dbReference type="Proteomes" id="UP000079169"/>
    </source>
</evidence>
<name>A0A1S3DPM2_DIACI</name>
<organism evidence="8 9">
    <name type="scientific">Diaphorina citri</name>
    <name type="common">Asian citrus psyllid</name>
    <dbReference type="NCBI Taxonomy" id="121845"/>
    <lineage>
        <taxon>Eukaryota</taxon>
        <taxon>Metazoa</taxon>
        <taxon>Ecdysozoa</taxon>
        <taxon>Arthropoda</taxon>
        <taxon>Hexapoda</taxon>
        <taxon>Insecta</taxon>
        <taxon>Pterygota</taxon>
        <taxon>Neoptera</taxon>
        <taxon>Paraneoptera</taxon>
        <taxon>Hemiptera</taxon>
        <taxon>Sternorrhyncha</taxon>
        <taxon>Psylloidea</taxon>
        <taxon>Psyllidae</taxon>
        <taxon>Diaphorininae</taxon>
        <taxon>Diaphorina</taxon>
    </lineage>
</organism>
<evidence type="ECO:0000256" key="4">
    <source>
        <dbReference type="ARBA" id="ARBA00022692"/>
    </source>
</evidence>
<dbReference type="PaxDb" id="121845-A0A1S3DPM2"/>
<proteinExistence type="inferred from homology"/>
<dbReference type="GO" id="GO:0005886">
    <property type="term" value="C:plasma membrane"/>
    <property type="evidence" value="ECO:0007669"/>
    <property type="project" value="TreeGrafter"/>
</dbReference>
<evidence type="ECO:0000256" key="1">
    <source>
        <dbReference type="ARBA" id="ARBA00004141"/>
    </source>
</evidence>
<evidence type="ECO:0000256" key="7">
    <source>
        <dbReference type="SAM" id="Phobius"/>
    </source>
</evidence>
<evidence type="ECO:0000256" key="3">
    <source>
        <dbReference type="ARBA" id="ARBA00022448"/>
    </source>
</evidence>
<comment type="subcellular location">
    <subcellularLocation>
        <location evidence="1">Membrane</location>
        <topology evidence="1">Multi-pass membrane protein</topology>
    </subcellularLocation>
</comment>
<evidence type="ECO:0000256" key="2">
    <source>
        <dbReference type="ARBA" id="ARBA00007965"/>
    </source>
</evidence>
<dbReference type="PANTHER" id="PTHR10332">
    <property type="entry name" value="EQUILIBRATIVE NUCLEOSIDE TRANSPORTER"/>
    <property type="match status" value="1"/>
</dbReference>
<dbReference type="PANTHER" id="PTHR10332:SF10">
    <property type="entry name" value="EQUILIBRATIVE NUCLEOSIDE TRANSPORTER 4"/>
    <property type="match status" value="1"/>
</dbReference>
<dbReference type="RefSeq" id="XP_008485844.2">
    <property type="nucleotide sequence ID" value="XM_008487622.2"/>
</dbReference>
<evidence type="ECO:0000256" key="6">
    <source>
        <dbReference type="ARBA" id="ARBA00023136"/>
    </source>
</evidence>